<evidence type="ECO:0000256" key="2">
    <source>
        <dbReference type="ARBA" id="ARBA00007599"/>
    </source>
</evidence>
<dbReference type="EMBL" id="JACHGZ010000016">
    <property type="protein sequence ID" value="MBB5149170.1"/>
    <property type="molecule type" value="Genomic_DNA"/>
</dbReference>
<evidence type="ECO:0000256" key="6">
    <source>
        <dbReference type="ARBA" id="ARBA00022723"/>
    </source>
</evidence>
<dbReference type="Pfam" id="PF02367">
    <property type="entry name" value="TsaE"/>
    <property type="match status" value="1"/>
</dbReference>
<dbReference type="SUPFAM" id="SSF52540">
    <property type="entry name" value="P-loop containing nucleoside triphosphate hydrolases"/>
    <property type="match status" value="1"/>
</dbReference>
<accession>A0A840PTG1</accession>
<proteinExistence type="inferred from homology"/>
<dbReference type="PANTHER" id="PTHR33540">
    <property type="entry name" value="TRNA THREONYLCARBAMOYLADENOSINE BIOSYNTHESIS PROTEIN TSAE"/>
    <property type="match status" value="1"/>
</dbReference>
<dbReference type="GO" id="GO:0005524">
    <property type="term" value="F:ATP binding"/>
    <property type="evidence" value="ECO:0007669"/>
    <property type="project" value="UniProtKB-KW"/>
</dbReference>
<keyword evidence="6" id="KW-0479">Metal-binding</keyword>
<protein>
    <recommendedName>
        <fullName evidence="3">tRNA threonylcarbamoyladenosine biosynthesis protein TsaE</fullName>
    </recommendedName>
    <alternativeName>
        <fullName evidence="10">t(6)A37 threonylcarbamoyladenosine biosynthesis protein TsaE</fullName>
    </alternativeName>
</protein>
<evidence type="ECO:0000313" key="12">
    <source>
        <dbReference type="Proteomes" id="UP000557217"/>
    </source>
</evidence>
<dbReference type="Gene3D" id="3.40.50.300">
    <property type="entry name" value="P-loop containing nucleotide triphosphate hydrolases"/>
    <property type="match status" value="1"/>
</dbReference>
<evidence type="ECO:0000256" key="5">
    <source>
        <dbReference type="ARBA" id="ARBA00022694"/>
    </source>
</evidence>
<keyword evidence="5" id="KW-0819">tRNA processing</keyword>
<dbReference type="Proteomes" id="UP000557217">
    <property type="component" value="Unassembled WGS sequence"/>
</dbReference>
<dbReference type="GO" id="GO:0002949">
    <property type="term" value="P:tRNA threonylcarbamoyladenosine modification"/>
    <property type="evidence" value="ECO:0007669"/>
    <property type="project" value="InterPro"/>
</dbReference>
<dbReference type="GO" id="GO:0046872">
    <property type="term" value="F:metal ion binding"/>
    <property type="evidence" value="ECO:0007669"/>
    <property type="project" value="UniProtKB-KW"/>
</dbReference>
<dbReference type="InterPro" id="IPR027417">
    <property type="entry name" value="P-loop_NTPase"/>
</dbReference>
<reference evidence="11 12" key="1">
    <citation type="submission" date="2020-08" db="EMBL/GenBank/DDBJ databases">
        <title>Genomic Encyclopedia of Type Strains, Phase IV (KMG-IV): sequencing the most valuable type-strain genomes for metagenomic binning, comparative biology and taxonomic classification.</title>
        <authorList>
            <person name="Goeker M."/>
        </authorList>
    </citation>
    <scope>NUCLEOTIDE SEQUENCE [LARGE SCALE GENOMIC DNA]</scope>
    <source>
        <strain evidence="11 12">DSM 10633</strain>
    </source>
</reference>
<evidence type="ECO:0000256" key="8">
    <source>
        <dbReference type="ARBA" id="ARBA00022840"/>
    </source>
</evidence>
<dbReference type="PANTHER" id="PTHR33540:SF2">
    <property type="entry name" value="TRNA THREONYLCARBAMOYLADENOSINE BIOSYNTHESIS PROTEIN TSAE"/>
    <property type="match status" value="1"/>
</dbReference>
<evidence type="ECO:0000256" key="4">
    <source>
        <dbReference type="ARBA" id="ARBA00022490"/>
    </source>
</evidence>
<dbReference type="AlphaFoldDB" id="A0A840PTG1"/>
<evidence type="ECO:0000256" key="10">
    <source>
        <dbReference type="ARBA" id="ARBA00032441"/>
    </source>
</evidence>
<keyword evidence="12" id="KW-1185">Reference proteome</keyword>
<evidence type="ECO:0000256" key="1">
    <source>
        <dbReference type="ARBA" id="ARBA00004496"/>
    </source>
</evidence>
<comment type="similarity">
    <text evidence="2">Belongs to the TsaE family.</text>
</comment>
<gene>
    <name evidence="11" type="ORF">HNR36_001558</name>
</gene>
<keyword evidence="4" id="KW-0963">Cytoplasm</keyword>
<comment type="subcellular location">
    <subcellularLocation>
        <location evidence="1">Cytoplasm</location>
    </subcellularLocation>
</comment>
<evidence type="ECO:0000256" key="9">
    <source>
        <dbReference type="ARBA" id="ARBA00022842"/>
    </source>
</evidence>
<dbReference type="FunFam" id="3.40.50.300:FF:000777">
    <property type="entry name" value="tRNA (N6-adenosine(37)-N6)-threonylcarbamoyltransferase complex ATPase TsaE"/>
    <property type="match status" value="1"/>
</dbReference>
<keyword evidence="9" id="KW-0460">Magnesium</keyword>
<evidence type="ECO:0000256" key="3">
    <source>
        <dbReference type="ARBA" id="ARBA00019010"/>
    </source>
</evidence>
<keyword evidence="8" id="KW-0067">ATP-binding</keyword>
<sequence>MKTMYEKEVHSLEETNQLGIRLANLLEPGDNLTFEGDLGAGKTTFIQALAKGLGISRTVNSPTFTIMKQYEGKLPLNHLDVYRLENSDEDLGWDEIFYGDAVTVIEWAHLIEENLPDERLDIEIQRIDENKRKFIFRPIGKRYERLCEELFT</sequence>
<evidence type="ECO:0000256" key="7">
    <source>
        <dbReference type="ARBA" id="ARBA00022741"/>
    </source>
</evidence>
<dbReference type="NCBIfam" id="TIGR00150">
    <property type="entry name" value="T6A_YjeE"/>
    <property type="match status" value="1"/>
</dbReference>
<dbReference type="InterPro" id="IPR003442">
    <property type="entry name" value="T6A_TsaE"/>
</dbReference>
<dbReference type="GO" id="GO:0005737">
    <property type="term" value="C:cytoplasm"/>
    <property type="evidence" value="ECO:0007669"/>
    <property type="project" value="UniProtKB-SubCell"/>
</dbReference>
<organism evidence="11 12">
    <name type="scientific">Ureibacillus thermosphaericus</name>
    <dbReference type="NCBI Taxonomy" id="51173"/>
    <lineage>
        <taxon>Bacteria</taxon>
        <taxon>Bacillati</taxon>
        <taxon>Bacillota</taxon>
        <taxon>Bacilli</taxon>
        <taxon>Bacillales</taxon>
        <taxon>Caryophanaceae</taxon>
        <taxon>Ureibacillus</taxon>
    </lineage>
</organism>
<keyword evidence="7" id="KW-0547">Nucleotide-binding</keyword>
<comment type="caution">
    <text evidence="11">The sequence shown here is derived from an EMBL/GenBank/DDBJ whole genome shotgun (WGS) entry which is preliminary data.</text>
</comment>
<name>A0A840PTG1_URETH</name>
<evidence type="ECO:0000313" key="11">
    <source>
        <dbReference type="EMBL" id="MBB5149170.1"/>
    </source>
</evidence>